<dbReference type="Pfam" id="PF18962">
    <property type="entry name" value="Por_Secre_tail"/>
    <property type="match status" value="1"/>
</dbReference>
<comment type="caution">
    <text evidence="3">The sequence shown here is derived from an EMBL/GenBank/DDBJ whole genome shotgun (WGS) entry which is preliminary data.</text>
</comment>
<evidence type="ECO:0000313" key="4">
    <source>
        <dbReference type="Proteomes" id="UP000194221"/>
    </source>
</evidence>
<dbReference type="Proteomes" id="UP000194221">
    <property type="component" value="Unassembled WGS sequence"/>
</dbReference>
<proteinExistence type="predicted"/>
<sequence>MKKNYIILLFKFIFIYSFGFTSIKAQTNLSDGDIVFTRIDISSDQFSFVFLTKVEAGTEFFITDEKWKNTNFGNNESTLKVSVNSTINAGEECHINPNTSPIDISFTSGATSLITLQSVGTYLPYPNRNMLGSAGDQLFIYQNSSGIKVISGINANEGNIGSSDNAWNTSITSISNSPLPTGKSNANNGFLGLFQNGINPKVYNARYKESALHTGDKGTILTSIMNYQNWDFSNTVSFTPSTSPFNVIPNKYTWTGTNNNNWNTAANWDTNSIPISSSDVTIPNGLTNYPTISSAVAVNSISIASGASLIANASVTGTTTYTRNLPTTNWYLVSAPVSGETQQDIIANHTFASGSGSNIGIGAYTNNGTTPWVYATAATTGPLVSGVGVSMKLAAAGDVSITGSVNTSNVSFPVSTGTRNNFNLIGNPFTSYVSSSDFATANTGLLSEETVWLWNGSQYVTYNNMTPIQIAPAQGFFVEASGSGNVTFSTANQSHQGTDTFHRGATIPSLELFIQNNSDNKQSTKVFYVDGKTKGFDNGYDSKMFNGATQNFTVFTHLISNNDGRNLAIQTLPNSDLETMVIPVGVIAEANKEITFSINSQNLPSGIKVYLEDRINNKFIDLSENTYLITLANNSNGTGQFYIHTTSQKLSTGDFRNNLDNVSIYKSASKEITISGLQTNANITVYSILGKELIKTQIVSNGSSQINLPYLAPGVYIVRLSSDLGNMTKKIILE</sequence>
<reference evidence="3 4" key="1">
    <citation type="submission" date="2015-03" db="EMBL/GenBank/DDBJ databases">
        <title>Genome sequence of Tenacibaculum sp. S2-2, isolated from intestinal microbiota of sea cucumber, Apostichopus japonicas.</title>
        <authorList>
            <person name="Shao Z."/>
            <person name="Wang L."/>
            <person name="Li X."/>
        </authorList>
    </citation>
    <scope>NUCLEOTIDE SEQUENCE [LARGE SCALE GENOMIC DNA]</scope>
    <source>
        <strain evidence="3 4">S2-2</strain>
    </source>
</reference>
<dbReference type="RefSeq" id="WP_158091357.1">
    <property type="nucleotide sequence ID" value="NZ_LAPZ01000003.1"/>
</dbReference>
<accession>A0A1Y2PDF9</accession>
<gene>
    <name evidence="3" type="ORF">WH52_07050</name>
</gene>
<feature type="domain" description="Secretion system C-terminal sorting" evidence="2">
    <location>
        <begin position="669"/>
        <end position="732"/>
    </location>
</feature>
<protein>
    <recommendedName>
        <fullName evidence="2">Secretion system C-terminal sorting domain-containing protein</fullName>
    </recommendedName>
</protein>
<evidence type="ECO:0000256" key="1">
    <source>
        <dbReference type="ARBA" id="ARBA00022729"/>
    </source>
</evidence>
<organism evidence="3 4">
    <name type="scientific">Tenacibaculum holothuriorum</name>
    <dbReference type="NCBI Taxonomy" id="1635173"/>
    <lineage>
        <taxon>Bacteria</taxon>
        <taxon>Pseudomonadati</taxon>
        <taxon>Bacteroidota</taxon>
        <taxon>Flavobacteriia</taxon>
        <taxon>Flavobacteriales</taxon>
        <taxon>Flavobacteriaceae</taxon>
        <taxon>Tenacibaculum</taxon>
    </lineage>
</organism>
<dbReference type="AlphaFoldDB" id="A0A1Y2PDF9"/>
<evidence type="ECO:0000259" key="2">
    <source>
        <dbReference type="Pfam" id="PF18962"/>
    </source>
</evidence>
<dbReference type="STRING" id="1635173.WH52_07050"/>
<dbReference type="NCBIfam" id="TIGR04183">
    <property type="entry name" value="Por_Secre_tail"/>
    <property type="match status" value="1"/>
</dbReference>
<dbReference type="OrthoDB" id="1522652at2"/>
<dbReference type="EMBL" id="LAPZ01000003">
    <property type="protein sequence ID" value="OSY88502.1"/>
    <property type="molecule type" value="Genomic_DNA"/>
</dbReference>
<keyword evidence="1" id="KW-0732">Signal</keyword>
<dbReference type="InParanoid" id="A0A1Y2PDF9"/>
<keyword evidence="4" id="KW-1185">Reference proteome</keyword>
<evidence type="ECO:0000313" key="3">
    <source>
        <dbReference type="EMBL" id="OSY88502.1"/>
    </source>
</evidence>
<name>A0A1Y2PDF9_9FLAO</name>
<dbReference type="InterPro" id="IPR026444">
    <property type="entry name" value="Secre_tail"/>
</dbReference>